<dbReference type="EMBL" id="JBBNAF010000007">
    <property type="protein sequence ID" value="KAK9128547.1"/>
    <property type="molecule type" value="Genomic_DNA"/>
</dbReference>
<dbReference type="GO" id="GO:0009089">
    <property type="term" value="P:lysine biosynthetic process via diaminopimelate"/>
    <property type="evidence" value="ECO:0007669"/>
    <property type="project" value="TreeGrafter"/>
</dbReference>
<dbReference type="InterPro" id="IPR022653">
    <property type="entry name" value="De-COase2_pyr-phos_BS"/>
</dbReference>
<comment type="cofactor">
    <cofactor evidence="1">
        <name>pyridoxal 5'-phosphate</name>
        <dbReference type="ChEBI" id="CHEBI:597326"/>
    </cofactor>
</comment>
<sequence length="185" mass="20712">MAASQFLAHPPNLPKSLKCPSPSLPLKPSLLFKPNSKTLKPRAVLSEKLVVAATATTANKFHRCFTKSDDDKFLRCEGVKVQDVIDSVDKRPFYLYSKPQITRNFDVYHEALIRLRSIIGYAIKANNNLKILEHLRRLGCGAKVLVSGNELRLALRAGFDPTKCIFNGNEKLLEDLVLATKEGFF</sequence>
<evidence type="ECO:0000313" key="4">
    <source>
        <dbReference type="EMBL" id="KAK9128547.1"/>
    </source>
</evidence>
<reference evidence="4 5" key="1">
    <citation type="submission" date="2024-01" db="EMBL/GenBank/DDBJ databases">
        <title>Genome assemblies of Stephania.</title>
        <authorList>
            <person name="Yang L."/>
        </authorList>
    </citation>
    <scope>NUCLEOTIDE SEQUENCE [LARGE SCALE GENOMIC DNA]</scope>
    <source>
        <strain evidence="4">YNDBR</strain>
        <tissue evidence="4">Leaf</tissue>
    </source>
</reference>
<dbReference type="GO" id="GO:0009507">
    <property type="term" value="C:chloroplast"/>
    <property type="evidence" value="ECO:0007669"/>
    <property type="project" value="TreeGrafter"/>
</dbReference>
<dbReference type="Pfam" id="PF02784">
    <property type="entry name" value="Orn_Arg_deC_N"/>
    <property type="match status" value="1"/>
</dbReference>
<dbReference type="Proteomes" id="UP001420932">
    <property type="component" value="Unassembled WGS sequence"/>
</dbReference>
<evidence type="ECO:0000256" key="1">
    <source>
        <dbReference type="ARBA" id="ARBA00001933"/>
    </source>
</evidence>
<dbReference type="GO" id="GO:0008836">
    <property type="term" value="F:diaminopimelate decarboxylase activity"/>
    <property type="evidence" value="ECO:0007669"/>
    <property type="project" value="TreeGrafter"/>
</dbReference>
<accession>A0AAP0J6D0</accession>
<dbReference type="PROSITE" id="PS00878">
    <property type="entry name" value="ODR_DC_2_1"/>
    <property type="match status" value="1"/>
</dbReference>
<evidence type="ECO:0000259" key="3">
    <source>
        <dbReference type="Pfam" id="PF02784"/>
    </source>
</evidence>
<comment type="caution">
    <text evidence="4">The sequence shown here is derived from an EMBL/GenBank/DDBJ whole genome shotgun (WGS) entry which is preliminary data.</text>
</comment>
<evidence type="ECO:0000313" key="5">
    <source>
        <dbReference type="Proteomes" id="UP001420932"/>
    </source>
</evidence>
<keyword evidence="5" id="KW-1185">Reference proteome</keyword>
<dbReference type="SUPFAM" id="SSF51419">
    <property type="entry name" value="PLP-binding barrel"/>
    <property type="match status" value="1"/>
</dbReference>
<proteinExistence type="predicted"/>
<dbReference type="PANTHER" id="PTHR43727">
    <property type="entry name" value="DIAMINOPIMELATE DECARBOXYLASE"/>
    <property type="match status" value="1"/>
</dbReference>
<dbReference type="Gene3D" id="3.20.20.10">
    <property type="entry name" value="Alanine racemase"/>
    <property type="match status" value="1"/>
</dbReference>
<organism evidence="4 5">
    <name type="scientific">Stephania yunnanensis</name>
    <dbReference type="NCBI Taxonomy" id="152371"/>
    <lineage>
        <taxon>Eukaryota</taxon>
        <taxon>Viridiplantae</taxon>
        <taxon>Streptophyta</taxon>
        <taxon>Embryophyta</taxon>
        <taxon>Tracheophyta</taxon>
        <taxon>Spermatophyta</taxon>
        <taxon>Magnoliopsida</taxon>
        <taxon>Ranunculales</taxon>
        <taxon>Menispermaceae</taxon>
        <taxon>Menispermoideae</taxon>
        <taxon>Cissampelideae</taxon>
        <taxon>Stephania</taxon>
    </lineage>
</organism>
<gene>
    <name evidence="4" type="ORF">Syun_017344</name>
</gene>
<dbReference type="PANTHER" id="PTHR43727:SF2">
    <property type="entry name" value="GROUP IV DECARBOXYLASE"/>
    <property type="match status" value="1"/>
</dbReference>
<name>A0AAP0J6D0_9MAGN</name>
<dbReference type="InterPro" id="IPR022644">
    <property type="entry name" value="De-COase2_N"/>
</dbReference>
<dbReference type="InterPro" id="IPR029066">
    <property type="entry name" value="PLP-binding_barrel"/>
</dbReference>
<keyword evidence="2" id="KW-0663">Pyridoxal phosphate</keyword>
<evidence type="ECO:0000256" key="2">
    <source>
        <dbReference type="ARBA" id="ARBA00022898"/>
    </source>
</evidence>
<dbReference type="AlphaFoldDB" id="A0AAP0J6D0"/>
<feature type="domain" description="Orn/DAP/Arg decarboxylase 2 N-terminal" evidence="3">
    <location>
        <begin position="100"/>
        <end position="182"/>
    </location>
</feature>
<protein>
    <recommendedName>
        <fullName evidence="3">Orn/DAP/Arg decarboxylase 2 N-terminal domain-containing protein</fullName>
    </recommendedName>
</protein>